<dbReference type="InterPro" id="IPR012910">
    <property type="entry name" value="Plug_dom"/>
</dbReference>
<evidence type="ECO:0000256" key="1">
    <source>
        <dbReference type="ARBA" id="ARBA00004571"/>
    </source>
</evidence>
<evidence type="ECO:0000259" key="18">
    <source>
        <dbReference type="Pfam" id="PF07715"/>
    </source>
</evidence>
<dbReference type="EMBL" id="JAJIRN010000007">
    <property type="protein sequence ID" value="MCV2369640.1"/>
    <property type="molecule type" value="Genomic_DNA"/>
</dbReference>
<dbReference type="InterPro" id="IPR037066">
    <property type="entry name" value="Plug_dom_sf"/>
</dbReference>
<dbReference type="InterPro" id="IPR036942">
    <property type="entry name" value="Beta-barrel_TonB_sf"/>
</dbReference>
<dbReference type="Proteomes" id="UP001209701">
    <property type="component" value="Unassembled WGS sequence"/>
</dbReference>
<gene>
    <name evidence="19" type="ORF">LNV07_16290</name>
</gene>
<keyword evidence="6 14" id="KW-0812">Transmembrane</keyword>
<dbReference type="Gene3D" id="2.170.130.10">
    <property type="entry name" value="TonB-dependent receptor, plug domain"/>
    <property type="match status" value="1"/>
</dbReference>
<evidence type="ECO:0000256" key="15">
    <source>
        <dbReference type="RuleBase" id="RU003357"/>
    </source>
</evidence>
<comment type="caution">
    <text evidence="19">The sequence shown here is derived from an EMBL/GenBank/DDBJ whole genome shotgun (WGS) entry which is preliminary data.</text>
</comment>
<evidence type="ECO:0000256" key="10">
    <source>
        <dbReference type="ARBA" id="ARBA00023077"/>
    </source>
</evidence>
<dbReference type="PANTHER" id="PTHR32552">
    <property type="entry name" value="FERRICHROME IRON RECEPTOR-RELATED"/>
    <property type="match status" value="1"/>
</dbReference>
<keyword evidence="7 16" id="KW-0732">Signal</keyword>
<dbReference type="Pfam" id="PF07715">
    <property type="entry name" value="Plug"/>
    <property type="match status" value="1"/>
</dbReference>
<evidence type="ECO:0000256" key="5">
    <source>
        <dbReference type="ARBA" id="ARBA00022496"/>
    </source>
</evidence>
<keyword evidence="9" id="KW-0406">Ion transport</keyword>
<comment type="similarity">
    <text evidence="2 14 15">Belongs to the TonB-dependent receptor family.</text>
</comment>
<evidence type="ECO:0000256" key="6">
    <source>
        <dbReference type="ARBA" id="ARBA00022692"/>
    </source>
</evidence>
<evidence type="ECO:0000256" key="16">
    <source>
        <dbReference type="SAM" id="SignalP"/>
    </source>
</evidence>
<evidence type="ECO:0000256" key="3">
    <source>
        <dbReference type="ARBA" id="ARBA00022448"/>
    </source>
</evidence>
<evidence type="ECO:0000256" key="9">
    <source>
        <dbReference type="ARBA" id="ARBA00023065"/>
    </source>
</evidence>
<feature type="signal peptide" evidence="16">
    <location>
        <begin position="1"/>
        <end position="41"/>
    </location>
</feature>
<keyword evidence="20" id="KW-1185">Reference proteome</keyword>
<evidence type="ECO:0000256" key="12">
    <source>
        <dbReference type="ARBA" id="ARBA00023170"/>
    </source>
</evidence>
<keyword evidence="5" id="KW-0410">Iron transport</keyword>
<keyword evidence="12 19" id="KW-0675">Receptor</keyword>
<sequence>MMNKRSKTGLYPINPMPQRLRLKQVWMACALLTLSALPALAQQAPAAEDASAEKKDASSSQLDRVVVTGSTGLNRTVRNSSVAITVADRDDLDRKAPRSTAEAMELIPGMYVEASGGEMSNNYSVRGMSGGNQRWVQLQEDGLPVFYYPSWTADGLVKQEIGIDRLEAVRGGTSAILTTNGAGATVNFLTYRNKAAPEGAVRLTTSDYGTKRIDLRYAGGFGDGWFAGASGFYRRDDGIRNPEFTANFGGTLRAHLGKKIEGGEWSINAKLVDDHNTFYLPIPVQGKDKPRSLPGINANYGTMIGLDSGVQNVRTSLVPGTFSQLNDSRDGFHVKASAIGYSFEKALSKELTLRSKGRYTDSDVTASVVFSSSNNSLRPAVNRLDPSKFGYVGEMLDRFAAACGGQCTPALRVVSTGEILSTPAQLNALNGNGLLSDNVLQADKQAQREAVNDLSLSWNTASNSLTAGLLAFDTRIGPNGSPATARFVTDVRTHARRMDIVALDPSGKVVGAHTENGVREYSTWGDGNSTMHNRSTSLYLNNEFKASERLRLDAGLRIEQYKYREQRAGYNEYTAIPGAFKPGCDVDKLGDAACDVDNIISNNRWAYPTNGQYESIRNDWREPSWTLGGNYLLNDNMAVYGRFAKSYQATGDLPVTKIQFAEAGLRYQGHGFTGTFTFYKADFKGDPNSAEVDNAQVEMRQGVKSHGLEFELNWRPVKWAQLNAVGVVQRSKFSVNDLRVLRGSGTDLEELRKEATSWNGNRPERTPELNYTIAPSVFFNDNKGELTLGYRYTGMRFADVSNSVKLPAYSTWDLSLRYELTPKLTLNASVQNLSNAIGLTEGNPRSGFVQAPGGSDYYYARPILGRNAQLSLTMNF</sequence>
<protein>
    <submittedName>
        <fullName evidence="19">TonB-dependent receptor</fullName>
    </submittedName>
</protein>
<keyword evidence="8" id="KW-0408">Iron</keyword>
<evidence type="ECO:0000256" key="4">
    <source>
        <dbReference type="ARBA" id="ARBA00022452"/>
    </source>
</evidence>
<evidence type="ECO:0000256" key="7">
    <source>
        <dbReference type="ARBA" id="ARBA00022729"/>
    </source>
</evidence>
<organism evidence="19 20">
    <name type="scientific">Roseateles oligotrophus</name>
    <dbReference type="NCBI Taxonomy" id="1769250"/>
    <lineage>
        <taxon>Bacteria</taxon>
        <taxon>Pseudomonadati</taxon>
        <taxon>Pseudomonadota</taxon>
        <taxon>Betaproteobacteria</taxon>
        <taxon>Burkholderiales</taxon>
        <taxon>Sphaerotilaceae</taxon>
        <taxon>Roseateles</taxon>
    </lineage>
</organism>
<feature type="domain" description="TonB-dependent receptor plug" evidence="18">
    <location>
        <begin position="77"/>
        <end position="184"/>
    </location>
</feature>
<name>A0ABT2YI79_9BURK</name>
<accession>A0ABT2YI79</accession>
<evidence type="ECO:0000256" key="2">
    <source>
        <dbReference type="ARBA" id="ARBA00009810"/>
    </source>
</evidence>
<dbReference type="InterPro" id="IPR039426">
    <property type="entry name" value="TonB-dep_rcpt-like"/>
</dbReference>
<feature type="domain" description="TonB-dependent receptor-like beta-barrel" evidence="17">
    <location>
        <begin position="288"/>
        <end position="833"/>
    </location>
</feature>
<evidence type="ECO:0000256" key="11">
    <source>
        <dbReference type="ARBA" id="ARBA00023136"/>
    </source>
</evidence>
<dbReference type="PROSITE" id="PS52016">
    <property type="entry name" value="TONB_DEPENDENT_REC_3"/>
    <property type="match status" value="1"/>
</dbReference>
<evidence type="ECO:0000313" key="19">
    <source>
        <dbReference type="EMBL" id="MCV2369640.1"/>
    </source>
</evidence>
<evidence type="ECO:0000256" key="8">
    <source>
        <dbReference type="ARBA" id="ARBA00023004"/>
    </source>
</evidence>
<dbReference type="InterPro" id="IPR000531">
    <property type="entry name" value="Beta-barrel_TonB"/>
</dbReference>
<keyword evidence="11 14" id="KW-0472">Membrane</keyword>
<evidence type="ECO:0000256" key="13">
    <source>
        <dbReference type="ARBA" id="ARBA00023237"/>
    </source>
</evidence>
<comment type="subcellular location">
    <subcellularLocation>
        <location evidence="1 14">Cell outer membrane</location>
        <topology evidence="1 14">Multi-pass membrane protein</topology>
    </subcellularLocation>
</comment>
<feature type="chain" id="PRO_5046349926" evidence="16">
    <location>
        <begin position="42"/>
        <end position="876"/>
    </location>
</feature>
<proteinExistence type="inferred from homology"/>
<dbReference type="SUPFAM" id="SSF56935">
    <property type="entry name" value="Porins"/>
    <property type="match status" value="1"/>
</dbReference>
<keyword evidence="10 15" id="KW-0798">TonB box</keyword>
<keyword evidence="3 14" id="KW-0813">Transport</keyword>
<dbReference type="RefSeq" id="WP_263572224.1">
    <property type="nucleotide sequence ID" value="NZ_JAJIRN010000007.1"/>
</dbReference>
<dbReference type="PANTHER" id="PTHR32552:SF89">
    <property type="entry name" value="CATECHOLATE SIDEROPHORE RECEPTOR FIU"/>
    <property type="match status" value="1"/>
</dbReference>
<dbReference type="Pfam" id="PF00593">
    <property type="entry name" value="TonB_dep_Rec_b-barrel"/>
    <property type="match status" value="1"/>
</dbReference>
<keyword evidence="13 14" id="KW-0998">Cell outer membrane</keyword>
<evidence type="ECO:0000313" key="20">
    <source>
        <dbReference type="Proteomes" id="UP001209701"/>
    </source>
</evidence>
<evidence type="ECO:0000259" key="17">
    <source>
        <dbReference type="Pfam" id="PF00593"/>
    </source>
</evidence>
<reference evidence="19 20" key="1">
    <citation type="submission" date="2021-11" db="EMBL/GenBank/DDBJ databases">
        <authorList>
            <person name="Liang Q."/>
            <person name="Mou H."/>
            <person name="Liu Z."/>
        </authorList>
    </citation>
    <scope>NUCLEOTIDE SEQUENCE [LARGE SCALE GENOMIC DNA]</scope>
    <source>
        <strain evidence="19 20">CHU3</strain>
    </source>
</reference>
<evidence type="ECO:0000256" key="14">
    <source>
        <dbReference type="PROSITE-ProRule" id="PRU01360"/>
    </source>
</evidence>
<dbReference type="Gene3D" id="2.40.170.20">
    <property type="entry name" value="TonB-dependent receptor, beta-barrel domain"/>
    <property type="match status" value="1"/>
</dbReference>
<keyword evidence="4 14" id="KW-1134">Transmembrane beta strand</keyword>